<accession>A0A3B0AUD7</accession>
<dbReference type="OrthoDB" id="128449at2"/>
<dbReference type="AlphaFoldDB" id="A0A3B0AUD7"/>
<dbReference type="EMBL" id="RBAM01000020">
    <property type="protein sequence ID" value="RKN62856.1"/>
    <property type="molecule type" value="Genomic_DNA"/>
</dbReference>
<dbReference type="RefSeq" id="WP_120758965.1">
    <property type="nucleotide sequence ID" value="NZ_JBFADQ010000017.1"/>
</dbReference>
<dbReference type="Gene3D" id="3.40.30.10">
    <property type="entry name" value="Glutaredoxin"/>
    <property type="match status" value="1"/>
</dbReference>
<dbReference type="CDD" id="cd02966">
    <property type="entry name" value="TlpA_like_family"/>
    <property type="match status" value="1"/>
</dbReference>
<dbReference type="GO" id="GO:0016209">
    <property type="term" value="F:antioxidant activity"/>
    <property type="evidence" value="ECO:0007669"/>
    <property type="project" value="InterPro"/>
</dbReference>
<sequence>MPVLIAAVVLVGLLCTLDLILTLGVIKRLREHTALLSKAAEGSPPGRPPVIKVGEEVGEFSAVSVDGEVLTRESLSGDTLVAFFSPSCGPCHEMLPKFAEYARTVPGGRRQVLAVVVGTPERAKGQVAGLSDVARVVVQDADLALTDAFQVFGFPTLLQVAQDGAGRPVIARNSVNLDAPVVAA</sequence>
<name>A0A3B0AUD7_9ACTN</name>
<dbReference type="GO" id="GO:0016491">
    <property type="term" value="F:oxidoreductase activity"/>
    <property type="evidence" value="ECO:0007669"/>
    <property type="project" value="InterPro"/>
</dbReference>
<dbReference type="SUPFAM" id="SSF52833">
    <property type="entry name" value="Thioredoxin-like"/>
    <property type="match status" value="1"/>
</dbReference>
<dbReference type="InterPro" id="IPR036249">
    <property type="entry name" value="Thioredoxin-like_sf"/>
</dbReference>
<protein>
    <submittedName>
        <fullName evidence="2">TlpA family protein disulfide reductase</fullName>
    </submittedName>
</protein>
<dbReference type="Proteomes" id="UP000270343">
    <property type="component" value="Unassembled WGS sequence"/>
</dbReference>
<dbReference type="Pfam" id="PF00578">
    <property type="entry name" value="AhpC-TSA"/>
    <property type="match status" value="1"/>
</dbReference>
<evidence type="ECO:0000313" key="3">
    <source>
        <dbReference type="Proteomes" id="UP000270343"/>
    </source>
</evidence>
<dbReference type="PROSITE" id="PS51352">
    <property type="entry name" value="THIOREDOXIN_2"/>
    <property type="match status" value="1"/>
</dbReference>
<keyword evidence="3" id="KW-1185">Reference proteome</keyword>
<evidence type="ECO:0000313" key="2">
    <source>
        <dbReference type="EMBL" id="RKN62856.1"/>
    </source>
</evidence>
<proteinExistence type="predicted"/>
<organism evidence="2 3">
    <name type="scientific">Streptomyces klenkii</name>
    <dbReference type="NCBI Taxonomy" id="1420899"/>
    <lineage>
        <taxon>Bacteria</taxon>
        <taxon>Bacillati</taxon>
        <taxon>Actinomycetota</taxon>
        <taxon>Actinomycetes</taxon>
        <taxon>Kitasatosporales</taxon>
        <taxon>Streptomycetaceae</taxon>
        <taxon>Streptomyces</taxon>
    </lineage>
</organism>
<feature type="domain" description="Thioredoxin" evidence="1">
    <location>
        <begin position="51"/>
        <end position="184"/>
    </location>
</feature>
<dbReference type="InterPro" id="IPR013766">
    <property type="entry name" value="Thioredoxin_domain"/>
</dbReference>
<evidence type="ECO:0000259" key="1">
    <source>
        <dbReference type="PROSITE" id="PS51352"/>
    </source>
</evidence>
<dbReference type="InterPro" id="IPR000866">
    <property type="entry name" value="AhpC/TSA"/>
</dbReference>
<comment type="caution">
    <text evidence="2">The sequence shown here is derived from an EMBL/GenBank/DDBJ whole genome shotgun (WGS) entry which is preliminary data.</text>
</comment>
<reference evidence="2 3" key="1">
    <citation type="journal article" date="2015" name="Antonie Van Leeuwenhoek">
        <title>Streptomyces klenkii sp. nov., isolated from deep marine sediment.</title>
        <authorList>
            <person name="Veyisoglu A."/>
            <person name="Sahin N."/>
        </authorList>
    </citation>
    <scope>NUCLEOTIDE SEQUENCE [LARGE SCALE GENOMIC DNA]</scope>
    <source>
        <strain evidence="2 3">KCTC 29202</strain>
    </source>
</reference>
<gene>
    <name evidence="2" type="ORF">D7231_30960</name>
</gene>